<reference evidence="1 2" key="1">
    <citation type="submission" date="2019-08" db="EMBL/GenBank/DDBJ databases">
        <title>Ulvibacter marinistellae sp. nov., isolated from a starfish, Patiria pectinifera.</title>
        <authorList>
            <person name="Kawano K."/>
            <person name="Ushijima N."/>
            <person name="Kihara M."/>
            <person name="Itoh H."/>
        </authorList>
    </citation>
    <scope>NUCLEOTIDE SEQUENCE [LARGE SCALE GENOMIC DNA]</scope>
    <source>
        <strain evidence="1 2">KK4</strain>
    </source>
</reference>
<dbReference type="EMBL" id="BKCF01000006">
    <property type="protein sequence ID" value="GEQ87203.1"/>
    <property type="molecule type" value="Genomic_DNA"/>
</dbReference>
<accession>A0A5J4FYR3</accession>
<gene>
    <name evidence="1" type="ORF">ULMS_27110</name>
</gene>
<dbReference type="OrthoDB" id="580775at2"/>
<dbReference type="AlphaFoldDB" id="A0A5J4FYR3"/>
<protein>
    <recommendedName>
        <fullName evidence="3">Phenylacetate-CoA ligase</fullName>
    </recommendedName>
</protein>
<dbReference type="PANTHER" id="PTHR36932">
    <property type="entry name" value="CAPSULAR POLYSACCHARIDE BIOSYNTHESIS PROTEIN"/>
    <property type="match status" value="1"/>
</dbReference>
<evidence type="ECO:0008006" key="3">
    <source>
        <dbReference type="Google" id="ProtNLM"/>
    </source>
</evidence>
<keyword evidence="2" id="KW-1185">Reference proteome</keyword>
<comment type="caution">
    <text evidence="1">The sequence shown here is derived from an EMBL/GenBank/DDBJ whole genome shotgun (WGS) entry which is preliminary data.</text>
</comment>
<proteinExistence type="predicted"/>
<name>A0A5J4FYR3_9FLAO</name>
<dbReference type="InterPro" id="IPR042099">
    <property type="entry name" value="ANL_N_sf"/>
</dbReference>
<dbReference type="Proteomes" id="UP000326994">
    <property type="component" value="Unassembled WGS sequence"/>
</dbReference>
<dbReference type="InterPro" id="IPR053158">
    <property type="entry name" value="CapK_Type1_Caps_Biosynth"/>
</dbReference>
<organism evidence="1 2">
    <name type="scientific">Patiriisocius marinistellae</name>
    <dbReference type="NCBI Taxonomy" id="2494560"/>
    <lineage>
        <taxon>Bacteria</taxon>
        <taxon>Pseudomonadati</taxon>
        <taxon>Bacteroidota</taxon>
        <taxon>Flavobacteriia</taxon>
        <taxon>Flavobacteriales</taxon>
        <taxon>Flavobacteriaceae</taxon>
        <taxon>Patiriisocius</taxon>
    </lineage>
</organism>
<dbReference type="Gene3D" id="3.40.50.12780">
    <property type="entry name" value="N-terminal domain of ligase-like"/>
    <property type="match status" value="1"/>
</dbReference>
<dbReference type="PANTHER" id="PTHR36932:SF1">
    <property type="entry name" value="CAPSULAR POLYSACCHARIDE BIOSYNTHESIS PROTEIN"/>
    <property type="match status" value="1"/>
</dbReference>
<sequence length="466" mass="54081">MKKYLSKIYNYLPHFCHNLFVTGYNIVNYKIRMSGNYSKWRKHYKNNEGLPIEELKKIQESKFIDLLRYTFNNSPFYAQFYKDVDVLSISEISEIQKLPIIHKEILRANIDQIITLPKNRAKASKTGGTTGKSLTVYKFENDIQERIAILDNFRAKEGYELGKRTAWFSGKSLLTKRDIKKNRFWKTDYWYNVRYYSTFHMKDTFLKYYIENLTTYSPEFLVGFPSTIYEIAKYGLAHNIDFPSNTVKAIFPTAETVTKETRAALELFFKTKVYDQYASSEGAPFIFECKLGNLHMDIQTGVFEVLDENDTPAKEGRLILTSFTSYGTPLIRYDIGDSLLLSDKICTCGNNNPLVEEILGRVSDYIYSSETGKINLGNVSNTLKDTKGIIKFQVIQDSLERIEIKIVLDSAKYSNHIEKIFLDNWRDRVGTKMDIDITQVDDIAVEKSGKYRIVQNNIKHLIENNS</sequence>
<evidence type="ECO:0000313" key="1">
    <source>
        <dbReference type="EMBL" id="GEQ87203.1"/>
    </source>
</evidence>
<dbReference type="SUPFAM" id="SSF56801">
    <property type="entry name" value="Acetyl-CoA synthetase-like"/>
    <property type="match status" value="1"/>
</dbReference>
<evidence type="ECO:0000313" key="2">
    <source>
        <dbReference type="Proteomes" id="UP000326994"/>
    </source>
</evidence>